<gene>
    <name evidence="3" type="ORF">COT88_00085</name>
</gene>
<accession>A0A2H0VHW5</accession>
<evidence type="ECO:0000313" key="3">
    <source>
        <dbReference type="EMBL" id="PIR98705.1"/>
    </source>
</evidence>
<evidence type="ECO:0000313" key="4">
    <source>
        <dbReference type="Proteomes" id="UP000230776"/>
    </source>
</evidence>
<feature type="compositionally biased region" description="Polar residues" evidence="1">
    <location>
        <begin position="570"/>
        <end position="580"/>
    </location>
</feature>
<evidence type="ECO:0008006" key="5">
    <source>
        <dbReference type="Google" id="ProtNLM"/>
    </source>
</evidence>
<keyword evidence="2" id="KW-0812">Transmembrane</keyword>
<sequence length="595" mass="65536">MINLDTEEKIDTPPKDRRGFSSKVLLISVTVILLGVGVFLYISQLGTGDVQISIEIPDNVKMGQPFEAEVNISNNSSENILESKLTISLPTGIILLDSPDKRNDVRELEEIPNTNVLKEKVRLIAVPTDSDRGHELRASLTYTTKSLSAFFNKNTVVNVSPQNTTFDIDMTVPSVIFSGQEFSSKILLNTSQIESKEEFNDISEKIKYYLILENEDELDLVSSEPKSSFNDLKWEIPITEEKDYELNFVARAVNVSTDVLSLKPRIILNFADENYELDRIDENPLLAPSPLTLGIRLSDPKSYAFAGEELTYIVTLKNNTEVPLRNVIVRTQLIGEMFDGETVDTDGKFNSLDSSIVWSSADFDELSSLGVGRQATFSFAVTVKKDFPISQINDKNFVLKVNVTAESPTITQGVSTDRTSTDATLQTKVAGDLDLKNSIYFDESEYENSGLIPPKEGTKTTLSVHWSVENKGTDVRGVQLRSRLGSNVLFEEVLSSPEGSTIEYDESTRDLFWNLGDLSAGAGIISKDPEAIFKISITPNNSDIGNFIHLMDLVTISATDEFTGISLSGSSASVDTSGLSDSGFDAEDGRVISNE</sequence>
<evidence type="ECO:0000256" key="2">
    <source>
        <dbReference type="SAM" id="Phobius"/>
    </source>
</evidence>
<dbReference type="Proteomes" id="UP000230776">
    <property type="component" value="Unassembled WGS sequence"/>
</dbReference>
<feature type="region of interest" description="Disordered" evidence="1">
    <location>
        <begin position="570"/>
        <end position="595"/>
    </location>
</feature>
<dbReference type="AlphaFoldDB" id="A0A2H0VHW5"/>
<feature type="transmembrane region" description="Helical" evidence="2">
    <location>
        <begin position="24"/>
        <end position="42"/>
    </location>
</feature>
<keyword evidence="2" id="KW-0472">Membrane</keyword>
<protein>
    <recommendedName>
        <fullName evidence="5">DUF11 domain-containing protein</fullName>
    </recommendedName>
</protein>
<comment type="caution">
    <text evidence="3">The sequence shown here is derived from an EMBL/GenBank/DDBJ whole genome shotgun (WGS) entry which is preliminary data.</text>
</comment>
<reference evidence="4" key="1">
    <citation type="submission" date="2017-09" db="EMBL/GenBank/DDBJ databases">
        <title>Depth-based differentiation of microbial function through sediment-hosted aquifers and enrichment of novel symbionts in the deep terrestrial subsurface.</title>
        <authorList>
            <person name="Probst A.J."/>
            <person name="Ladd B."/>
            <person name="Jarett J.K."/>
            <person name="Geller-Mcgrath D.E."/>
            <person name="Sieber C.M.K."/>
            <person name="Emerson J.B."/>
            <person name="Anantharaman K."/>
            <person name="Thomas B.C."/>
            <person name="Malmstrom R."/>
            <person name="Stieglmeier M."/>
            <person name="Klingl A."/>
            <person name="Woyke T."/>
            <person name="Ryan C.M."/>
            <person name="Banfield J.F."/>
        </authorList>
    </citation>
    <scope>NUCLEOTIDE SEQUENCE [LARGE SCALE GENOMIC DNA]</scope>
</reference>
<dbReference type="EMBL" id="PFAG01000002">
    <property type="protein sequence ID" value="PIR98705.1"/>
    <property type="molecule type" value="Genomic_DNA"/>
</dbReference>
<organism evidence="3 4">
    <name type="scientific">Candidatus Colwellbacteria bacterium CG10_big_fil_rev_8_21_14_0_10_41_28</name>
    <dbReference type="NCBI Taxonomy" id="1974539"/>
    <lineage>
        <taxon>Bacteria</taxon>
        <taxon>Candidatus Colwelliibacteriota</taxon>
    </lineage>
</organism>
<evidence type="ECO:0000256" key="1">
    <source>
        <dbReference type="SAM" id="MobiDB-lite"/>
    </source>
</evidence>
<name>A0A2H0VHW5_9BACT</name>
<keyword evidence="2" id="KW-1133">Transmembrane helix</keyword>
<proteinExistence type="predicted"/>